<evidence type="ECO:0000259" key="6">
    <source>
        <dbReference type="Pfam" id="PF04084"/>
    </source>
</evidence>
<gene>
    <name evidence="8" type="ORF">K2173_001300</name>
</gene>
<name>A0AAV8T4K6_9ROSI</name>
<keyword evidence="3 5" id="KW-0235">DNA replication</keyword>
<protein>
    <recommendedName>
        <fullName evidence="5">Origin recognition complex subunit 2</fullName>
    </recommendedName>
</protein>
<keyword evidence="4 5" id="KW-0539">Nucleus</keyword>
<evidence type="ECO:0000259" key="7">
    <source>
        <dbReference type="Pfam" id="PF24882"/>
    </source>
</evidence>
<feature type="domain" description="Origin recognition complex subunit 2 RecA-like" evidence="6">
    <location>
        <begin position="60"/>
        <end position="240"/>
    </location>
</feature>
<proteinExistence type="inferred from homology"/>
<dbReference type="InterPro" id="IPR056772">
    <property type="entry name" value="RecA-like_ORC2"/>
</dbReference>
<keyword evidence="9" id="KW-1185">Reference proteome</keyword>
<sequence length="364" mass="41121">MEINEDDEEELGFSRNYFLAKELGGGSTKKSTRKISDIDVVDEQELRAAVANIEPKHEREIESLLNGYKSSYSKWVFDLRCGFGLLMYGFGSKKGLIEDFVSTALTKYSVVVINGYLQYVNIKQVMTALAEVWWEQLKSKRRTPSKILPKVQQPFSSKSIEDLLAFLDCPHENGSDSFVCVVVHNIDGPGLRDSDSQQYLARMASCSNIRIVASIDHVNAPLLWDKQIVHSQFNWCWYHVPTFAPYKVEGILYPLILAHGGTAPSAKAAALVLHSLTPNARSVFKILIEYKLSHPDEEGMPVDNLYSTSRERFLVSSQVTLNSHLTEFKDHELVKIKRNSDGQDCLYVPLATDSLQKLLQEINQ</sequence>
<dbReference type="Pfam" id="PF04084">
    <property type="entry name" value="RecA-like_ORC2"/>
    <property type="match status" value="1"/>
</dbReference>
<dbReference type="AlphaFoldDB" id="A0AAV8T4K6"/>
<dbReference type="InterPro" id="IPR007220">
    <property type="entry name" value="ORC2"/>
</dbReference>
<evidence type="ECO:0000313" key="8">
    <source>
        <dbReference type="EMBL" id="KAJ8761244.1"/>
    </source>
</evidence>
<comment type="caution">
    <text evidence="8">The sequence shown here is derived from an EMBL/GenBank/DDBJ whole genome shotgun (WGS) entry which is preliminary data.</text>
</comment>
<evidence type="ECO:0000313" key="9">
    <source>
        <dbReference type="Proteomes" id="UP001159364"/>
    </source>
</evidence>
<comment type="subunit">
    <text evidence="5">Component of the origin recognition complex (ORC).</text>
</comment>
<evidence type="ECO:0000256" key="4">
    <source>
        <dbReference type="ARBA" id="ARBA00023242"/>
    </source>
</evidence>
<dbReference type="InterPro" id="IPR056773">
    <property type="entry name" value="WHD_ORC2"/>
</dbReference>
<evidence type="ECO:0000256" key="1">
    <source>
        <dbReference type="ARBA" id="ARBA00004123"/>
    </source>
</evidence>
<organism evidence="8 9">
    <name type="scientific">Erythroxylum novogranatense</name>
    <dbReference type="NCBI Taxonomy" id="1862640"/>
    <lineage>
        <taxon>Eukaryota</taxon>
        <taxon>Viridiplantae</taxon>
        <taxon>Streptophyta</taxon>
        <taxon>Embryophyta</taxon>
        <taxon>Tracheophyta</taxon>
        <taxon>Spermatophyta</taxon>
        <taxon>Magnoliopsida</taxon>
        <taxon>eudicotyledons</taxon>
        <taxon>Gunneridae</taxon>
        <taxon>Pentapetalae</taxon>
        <taxon>rosids</taxon>
        <taxon>fabids</taxon>
        <taxon>Malpighiales</taxon>
        <taxon>Erythroxylaceae</taxon>
        <taxon>Erythroxylum</taxon>
    </lineage>
</organism>
<dbReference type="EMBL" id="JAIWQS010000006">
    <property type="protein sequence ID" value="KAJ8761244.1"/>
    <property type="molecule type" value="Genomic_DNA"/>
</dbReference>
<reference evidence="8 9" key="1">
    <citation type="submission" date="2021-09" db="EMBL/GenBank/DDBJ databases">
        <title>Genomic insights and catalytic innovation underlie evolution of tropane alkaloids biosynthesis.</title>
        <authorList>
            <person name="Wang Y.-J."/>
            <person name="Tian T."/>
            <person name="Huang J.-P."/>
            <person name="Huang S.-X."/>
        </authorList>
    </citation>
    <scope>NUCLEOTIDE SEQUENCE [LARGE SCALE GENOMIC DNA]</scope>
    <source>
        <strain evidence="8">KIB-2018</strain>
        <tissue evidence="8">Leaf</tissue>
    </source>
</reference>
<evidence type="ECO:0000256" key="2">
    <source>
        <dbReference type="ARBA" id="ARBA00007421"/>
    </source>
</evidence>
<feature type="domain" description="Origin recognition complex subunit 2 winged-helix" evidence="7">
    <location>
        <begin position="294"/>
        <end position="353"/>
    </location>
</feature>
<dbReference type="PANTHER" id="PTHR14052">
    <property type="entry name" value="ORIGIN RECOGNITION COMPLEX SUBUNIT 2"/>
    <property type="match status" value="1"/>
</dbReference>
<dbReference type="GO" id="GO:0006260">
    <property type="term" value="P:DNA replication"/>
    <property type="evidence" value="ECO:0007669"/>
    <property type="project" value="UniProtKB-UniRule"/>
</dbReference>
<comment type="subcellular location">
    <subcellularLocation>
        <location evidence="1 5">Nucleus</location>
    </subcellularLocation>
</comment>
<dbReference type="Pfam" id="PF24882">
    <property type="entry name" value="WHD_ORC2"/>
    <property type="match status" value="1"/>
</dbReference>
<accession>A0AAV8T4K6</accession>
<dbReference type="GO" id="GO:0003688">
    <property type="term" value="F:DNA replication origin binding"/>
    <property type="evidence" value="ECO:0007669"/>
    <property type="project" value="UniProtKB-UniRule"/>
</dbReference>
<evidence type="ECO:0000256" key="5">
    <source>
        <dbReference type="RuleBase" id="RU368084"/>
    </source>
</evidence>
<dbReference type="PANTHER" id="PTHR14052:SF0">
    <property type="entry name" value="ORIGIN RECOGNITION COMPLEX SUBUNIT 2"/>
    <property type="match status" value="1"/>
</dbReference>
<comment type="similarity">
    <text evidence="2 5">Belongs to the ORC2 family.</text>
</comment>
<dbReference type="Proteomes" id="UP001159364">
    <property type="component" value="Linkage Group LG06"/>
</dbReference>
<dbReference type="GO" id="GO:0005664">
    <property type="term" value="C:nuclear origin of replication recognition complex"/>
    <property type="evidence" value="ECO:0007669"/>
    <property type="project" value="UniProtKB-UniRule"/>
</dbReference>
<evidence type="ECO:0000256" key="3">
    <source>
        <dbReference type="ARBA" id="ARBA00022705"/>
    </source>
</evidence>
<comment type="function">
    <text evidence="5">Component of the origin recognition complex (ORC) that binds origins of replication. DNA-binding is ATP-dependent. ORC is required to assemble the pre-replication complex necessary to initiate DNA replication.</text>
</comment>